<feature type="domain" description="Coenzyme Q-binding protein COQ10 START" evidence="3">
    <location>
        <begin position="75"/>
        <end position="193"/>
    </location>
</feature>
<dbReference type="Proteomes" id="UP000199356">
    <property type="component" value="Unassembled WGS sequence"/>
</dbReference>
<proteinExistence type="inferred from homology"/>
<evidence type="ECO:0000259" key="3">
    <source>
        <dbReference type="Pfam" id="PF03364"/>
    </source>
</evidence>
<evidence type="ECO:0000256" key="2">
    <source>
        <dbReference type="SAM" id="Phobius"/>
    </source>
</evidence>
<dbReference type="EMBL" id="FOXA01000010">
    <property type="protein sequence ID" value="SFP67851.1"/>
    <property type="molecule type" value="Genomic_DNA"/>
</dbReference>
<dbReference type="InterPro" id="IPR047137">
    <property type="entry name" value="ORF3"/>
</dbReference>
<keyword evidence="2" id="KW-1133">Transmembrane helix</keyword>
<dbReference type="Pfam" id="PF03364">
    <property type="entry name" value="Polyketide_cyc"/>
    <property type="match status" value="1"/>
</dbReference>
<dbReference type="Gene3D" id="3.30.530.20">
    <property type="match status" value="1"/>
</dbReference>
<evidence type="ECO:0000313" key="5">
    <source>
        <dbReference type="Proteomes" id="UP000199356"/>
    </source>
</evidence>
<dbReference type="CDD" id="cd07817">
    <property type="entry name" value="SRPBCC_8"/>
    <property type="match status" value="1"/>
</dbReference>
<protein>
    <submittedName>
        <fullName evidence="4">Polyketide cyclase / dehydrase and lipid transport</fullName>
    </submittedName>
</protein>
<dbReference type="OrthoDB" id="9797595at2"/>
<keyword evidence="2" id="KW-0812">Transmembrane</keyword>
<reference evidence="4 5" key="1">
    <citation type="submission" date="2016-10" db="EMBL/GenBank/DDBJ databases">
        <authorList>
            <person name="de Groot N.N."/>
        </authorList>
    </citation>
    <scope>NUCLEOTIDE SEQUENCE [LARGE SCALE GENOMIC DNA]</scope>
    <source>
        <strain evidence="4 5">DSM 19547</strain>
    </source>
</reference>
<keyword evidence="2" id="KW-0472">Membrane</keyword>
<organism evidence="4 5">
    <name type="scientific">Tranquillimonas alkanivorans</name>
    <dbReference type="NCBI Taxonomy" id="441119"/>
    <lineage>
        <taxon>Bacteria</taxon>
        <taxon>Pseudomonadati</taxon>
        <taxon>Pseudomonadota</taxon>
        <taxon>Alphaproteobacteria</taxon>
        <taxon>Rhodobacterales</taxon>
        <taxon>Roseobacteraceae</taxon>
        <taxon>Tranquillimonas</taxon>
    </lineage>
</organism>
<evidence type="ECO:0000313" key="4">
    <source>
        <dbReference type="EMBL" id="SFP67851.1"/>
    </source>
</evidence>
<sequence length="220" mass="24788">MDHYERRRLADHAPERGSVLFALGLGAAAGAAGYAWWARANRADRVDHPGDSAPGRTARRSRFGGYAVTGRTVTINHPRQELYNYWRDFKNLPLFMEHVKDVDVQGDLTRWVIAGPMGRDVHVETRITDARDGEQIAWRSTETSDIDTEGKVMFRDAPAGRGTEVLALIAYKPPGGELGRWIASLFQREPALQGRRELKRFKMLMETGEIATNRNRRTAA</sequence>
<dbReference type="RefSeq" id="WP_093422809.1">
    <property type="nucleotide sequence ID" value="NZ_FOXA01000010.1"/>
</dbReference>
<dbReference type="InterPro" id="IPR005031">
    <property type="entry name" value="COQ10_START"/>
</dbReference>
<dbReference type="STRING" id="441119.SAMN04488047_110133"/>
<evidence type="ECO:0000256" key="1">
    <source>
        <dbReference type="ARBA" id="ARBA00008918"/>
    </source>
</evidence>
<dbReference type="InterPro" id="IPR023393">
    <property type="entry name" value="START-like_dom_sf"/>
</dbReference>
<gene>
    <name evidence="4" type="ORF">SAMN04488047_110133</name>
</gene>
<keyword evidence="5" id="KW-1185">Reference proteome</keyword>
<dbReference type="SUPFAM" id="SSF55961">
    <property type="entry name" value="Bet v1-like"/>
    <property type="match status" value="1"/>
</dbReference>
<accession>A0A1I5SAW1</accession>
<dbReference type="AlphaFoldDB" id="A0A1I5SAW1"/>
<comment type="similarity">
    <text evidence="1">Belongs to the ribosome association toxin RatA family.</text>
</comment>
<dbReference type="PANTHER" id="PTHR33824:SF7">
    <property type="entry name" value="POLYKETIDE CYCLASE_DEHYDRASE AND LIPID TRANSPORT SUPERFAMILY PROTEIN"/>
    <property type="match status" value="1"/>
</dbReference>
<dbReference type="PANTHER" id="PTHR33824">
    <property type="entry name" value="POLYKETIDE CYCLASE/DEHYDRASE AND LIPID TRANSPORT SUPERFAMILY PROTEIN"/>
    <property type="match status" value="1"/>
</dbReference>
<name>A0A1I5SAW1_9RHOB</name>
<feature type="transmembrane region" description="Helical" evidence="2">
    <location>
        <begin position="20"/>
        <end position="37"/>
    </location>
</feature>